<protein>
    <submittedName>
        <fullName evidence="1">Uncharacterized protein</fullName>
    </submittedName>
</protein>
<gene>
    <name evidence="1" type="ORF">G4B88_011043</name>
</gene>
<evidence type="ECO:0000313" key="2">
    <source>
        <dbReference type="Proteomes" id="UP000583929"/>
    </source>
</evidence>
<proteinExistence type="predicted"/>
<organism evidence="1 2">
    <name type="scientific">Cannabis sativa</name>
    <name type="common">Hemp</name>
    <name type="synonym">Marijuana</name>
    <dbReference type="NCBI Taxonomy" id="3483"/>
    <lineage>
        <taxon>Eukaryota</taxon>
        <taxon>Viridiplantae</taxon>
        <taxon>Streptophyta</taxon>
        <taxon>Embryophyta</taxon>
        <taxon>Tracheophyta</taxon>
        <taxon>Spermatophyta</taxon>
        <taxon>Magnoliopsida</taxon>
        <taxon>eudicotyledons</taxon>
        <taxon>Gunneridae</taxon>
        <taxon>Pentapetalae</taxon>
        <taxon>rosids</taxon>
        <taxon>fabids</taxon>
        <taxon>Rosales</taxon>
        <taxon>Cannabaceae</taxon>
        <taxon>Cannabis</taxon>
    </lineage>
</organism>
<feature type="non-terminal residue" evidence="1">
    <location>
        <position position="1"/>
    </location>
</feature>
<dbReference type="EMBL" id="JAATIQ010000040">
    <property type="protein sequence ID" value="KAF4395579.1"/>
    <property type="molecule type" value="Genomic_DNA"/>
</dbReference>
<dbReference type="AlphaFoldDB" id="A0A7J6HLM4"/>
<reference evidence="1 2" key="1">
    <citation type="journal article" date="2020" name="bioRxiv">
        <title>Sequence and annotation of 42 cannabis genomes reveals extensive copy number variation in cannabinoid synthesis and pathogen resistance genes.</title>
        <authorList>
            <person name="Mckernan K.J."/>
            <person name="Helbert Y."/>
            <person name="Kane L.T."/>
            <person name="Ebling H."/>
            <person name="Zhang L."/>
            <person name="Liu B."/>
            <person name="Eaton Z."/>
            <person name="Mclaughlin S."/>
            <person name="Kingan S."/>
            <person name="Baybayan P."/>
            <person name="Concepcion G."/>
            <person name="Jordan M."/>
            <person name="Riva A."/>
            <person name="Barbazuk W."/>
            <person name="Harkins T."/>
        </authorList>
    </citation>
    <scope>NUCLEOTIDE SEQUENCE [LARGE SCALE GENOMIC DNA]</scope>
    <source>
        <strain evidence="2">cv. Jamaican Lion 4</strain>
        <tissue evidence="1">Leaf</tissue>
    </source>
</reference>
<keyword evidence="2" id="KW-1185">Reference proteome</keyword>
<dbReference type="Proteomes" id="UP000583929">
    <property type="component" value="Unassembled WGS sequence"/>
</dbReference>
<name>A0A7J6HLM4_CANSA</name>
<evidence type="ECO:0000313" key="1">
    <source>
        <dbReference type="EMBL" id="KAF4395579.1"/>
    </source>
</evidence>
<accession>A0A7J6HLM4</accession>
<comment type="caution">
    <text evidence="1">The sequence shown here is derived from an EMBL/GenBank/DDBJ whole genome shotgun (WGS) entry which is preliminary data.</text>
</comment>
<sequence length="94" mass="10790">MEGAENEFSNGRLMIPCYEGYFDEMKRDGRVVTDWTTYGKAGLFKKAEAAVKELEKWFTRQGSGAEEACSLKRNFELEEDHVNGKEGFLELIKK</sequence>